<sequence length="140" mass="15426">MASPHTQEWWACPGVVYFLGVGDPVAAVKIGMLAITAKFTLQSAVRRRLSQIQTSNHEPVQVLGLKPFQSGAFPTREAEALERELHIEFSHLARFKPGTKGSEWFHSSTQLLQRISELSVPPEQLGVPRCIAVVANAPKI</sequence>
<dbReference type="EMBL" id="BAAAFO010000002">
    <property type="protein sequence ID" value="GAA0248771.1"/>
    <property type="molecule type" value="Genomic_DNA"/>
</dbReference>
<comment type="caution">
    <text evidence="1">The sequence shown here is derived from an EMBL/GenBank/DDBJ whole genome shotgun (WGS) entry which is preliminary data.</text>
</comment>
<evidence type="ECO:0000313" key="2">
    <source>
        <dbReference type="Proteomes" id="UP001500657"/>
    </source>
</evidence>
<evidence type="ECO:0008006" key="3">
    <source>
        <dbReference type="Google" id="ProtNLM"/>
    </source>
</evidence>
<name>A0ABP3E0F2_9GAMM</name>
<dbReference type="Proteomes" id="UP001500657">
    <property type="component" value="Unassembled WGS sequence"/>
</dbReference>
<dbReference type="RefSeq" id="WP_343881365.1">
    <property type="nucleotide sequence ID" value="NZ_BAAAFO010000002.1"/>
</dbReference>
<keyword evidence="2" id="KW-1185">Reference proteome</keyword>
<dbReference type="Pfam" id="PF13455">
    <property type="entry name" value="MUG113"/>
    <property type="match status" value="1"/>
</dbReference>
<evidence type="ECO:0000313" key="1">
    <source>
        <dbReference type="EMBL" id="GAA0248771.1"/>
    </source>
</evidence>
<accession>A0ABP3E0F2</accession>
<gene>
    <name evidence="1" type="ORF">GCM10009126_12810</name>
</gene>
<proteinExistence type="predicted"/>
<reference evidence="2" key="1">
    <citation type="journal article" date="2019" name="Int. J. Syst. Evol. Microbiol.">
        <title>The Global Catalogue of Microorganisms (GCM) 10K type strain sequencing project: providing services to taxonomists for standard genome sequencing and annotation.</title>
        <authorList>
            <consortium name="The Broad Institute Genomics Platform"/>
            <consortium name="The Broad Institute Genome Sequencing Center for Infectious Disease"/>
            <person name="Wu L."/>
            <person name="Ma J."/>
        </authorList>
    </citation>
    <scope>NUCLEOTIDE SEQUENCE [LARGE SCALE GENOMIC DNA]</scope>
    <source>
        <strain evidence="2">JCM 16242</strain>
    </source>
</reference>
<protein>
    <recommendedName>
        <fullName evidence="3">GIY-YIG domain-containing protein</fullName>
    </recommendedName>
</protein>
<organism evidence="1 2">
    <name type="scientific">Rhodanobacter caeni</name>
    <dbReference type="NCBI Taxonomy" id="657654"/>
    <lineage>
        <taxon>Bacteria</taxon>
        <taxon>Pseudomonadati</taxon>
        <taxon>Pseudomonadota</taxon>
        <taxon>Gammaproteobacteria</taxon>
        <taxon>Lysobacterales</taxon>
        <taxon>Rhodanobacteraceae</taxon>
        <taxon>Rhodanobacter</taxon>
    </lineage>
</organism>